<evidence type="ECO:0000313" key="3">
    <source>
        <dbReference type="Proteomes" id="UP000199356"/>
    </source>
</evidence>
<dbReference type="RefSeq" id="WP_218153173.1">
    <property type="nucleotide sequence ID" value="NZ_FOXA01000084.1"/>
</dbReference>
<evidence type="ECO:0000313" key="2">
    <source>
        <dbReference type="EMBL" id="SFQ26843.1"/>
    </source>
</evidence>
<dbReference type="AlphaFoldDB" id="A0A1I5X4D9"/>
<feature type="region of interest" description="Disordered" evidence="1">
    <location>
        <begin position="13"/>
        <end position="46"/>
    </location>
</feature>
<proteinExistence type="predicted"/>
<sequence length="206" mass="22392">SLERLFEDPEATQRIIRRALAPSSARPDEQRQMRKAAKAHGDRRAEQKIDASIMLDQHTARGNGIIASLAHLAQAPEKTGIASMSEAVAFAQEEGVISERGHLARAAKEVAEVKSEDLGRVGKGPDQEMVRSLRLKAALQAADGISDPIKRAERFNQIASIAQAAGEPNISEATSRAAIALAQARIEEHHRSEKKREKDQGLEIEG</sequence>
<feature type="non-terminal residue" evidence="2">
    <location>
        <position position="1"/>
    </location>
</feature>
<gene>
    <name evidence="2" type="ORF">SAMN04488047_1842</name>
</gene>
<keyword evidence="3" id="KW-1185">Reference proteome</keyword>
<accession>A0A1I5X4D9</accession>
<dbReference type="EMBL" id="FOXA01000084">
    <property type="protein sequence ID" value="SFQ26843.1"/>
    <property type="molecule type" value="Genomic_DNA"/>
</dbReference>
<dbReference type="Proteomes" id="UP000199356">
    <property type="component" value="Unassembled WGS sequence"/>
</dbReference>
<name>A0A1I5X4D9_9RHOB</name>
<feature type="region of interest" description="Disordered" evidence="1">
    <location>
        <begin position="185"/>
        <end position="206"/>
    </location>
</feature>
<organism evidence="2 3">
    <name type="scientific">Tranquillimonas alkanivorans</name>
    <dbReference type="NCBI Taxonomy" id="441119"/>
    <lineage>
        <taxon>Bacteria</taxon>
        <taxon>Pseudomonadati</taxon>
        <taxon>Pseudomonadota</taxon>
        <taxon>Alphaproteobacteria</taxon>
        <taxon>Rhodobacterales</taxon>
        <taxon>Roseobacteraceae</taxon>
        <taxon>Tranquillimonas</taxon>
    </lineage>
</organism>
<evidence type="ECO:0000256" key="1">
    <source>
        <dbReference type="SAM" id="MobiDB-lite"/>
    </source>
</evidence>
<protein>
    <submittedName>
        <fullName evidence="2">Uncharacterized protein</fullName>
    </submittedName>
</protein>
<reference evidence="2 3" key="1">
    <citation type="submission" date="2016-10" db="EMBL/GenBank/DDBJ databases">
        <authorList>
            <person name="de Groot N.N."/>
        </authorList>
    </citation>
    <scope>NUCLEOTIDE SEQUENCE [LARGE SCALE GENOMIC DNA]</scope>
    <source>
        <strain evidence="2 3">DSM 19547</strain>
    </source>
</reference>